<protein>
    <submittedName>
        <fullName evidence="1">Uncharacterized protein</fullName>
    </submittedName>
</protein>
<dbReference type="Proteomes" id="UP001283361">
    <property type="component" value="Unassembled WGS sequence"/>
</dbReference>
<keyword evidence="2" id="KW-1185">Reference proteome</keyword>
<dbReference type="AlphaFoldDB" id="A0AAE1CJ11"/>
<comment type="caution">
    <text evidence="1">The sequence shown here is derived from an EMBL/GenBank/DDBJ whole genome shotgun (WGS) entry which is preliminary data.</text>
</comment>
<evidence type="ECO:0000313" key="2">
    <source>
        <dbReference type="Proteomes" id="UP001283361"/>
    </source>
</evidence>
<organism evidence="1 2">
    <name type="scientific">Elysia crispata</name>
    <name type="common">lettuce slug</name>
    <dbReference type="NCBI Taxonomy" id="231223"/>
    <lineage>
        <taxon>Eukaryota</taxon>
        <taxon>Metazoa</taxon>
        <taxon>Spiralia</taxon>
        <taxon>Lophotrochozoa</taxon>
        <taxon>Mollusca</taxon>
        <taxon>Gastropoda</taxon>
        <taxon>Heterobranchia</taxon>
        <taxon>Euthyneura</taxon>
        <taxon>Panpulmonata</taxon>
        <taxon>Sacoglossa</taxon>
        <taxon>Placobranchoidea</taxon>
        <taxon>Plakobranchidae</taxon>
        <taxon>Elysia</taxon>
    </lineage>
</organism>
<gene>
    <name evidence="1" type="ORF">RRG08_026356</name>
</gene>
<sequence>MRNASPWAASGNRNKECDWLESPNHKWIMPGLEPEPRNRVQPDIYSVRGTSTKCVRLQFRPPEKNIFRVQNAMERRPVG</sequence>
<reference evidence="1" key="1">
    <citation type="journal article" date="2023" name="G3 (Bethesda)">
        <title>A reference genome for the long-term kleptoplast-retaining sea slug Elysia crispata morphotype clarki.</title>
        <authorList>
            <person name="Eastman K.E."/>
            <person name="Pendleton A.L."/>
            <person name="Shaikh M.A."/>
            <person name="Suttiyut T."/>
            <person name="Ogas R."/>
            <person name="Tomko P."/>
            <person name="Gavelis G."/>
            <person name="Widhalm J.R."/>
            <person name="Wisecaver J.H."/>
        </authorList>
    </citation>
    <scope>NUCLEOTIDE SEQUENCE</scope>
    <source>
        <strain evidence="1">ECLA1</strain>
    </source>
</reference>
<name>A0AAE1CJ11_9GAST</name>
<dbReference type="EMBL" id="JAWDGP010007980">
    <property type="protein sequence ID" value="KAK3698258.1"/>
    <property type="molecule type" value="Genomic_DNA"/>
</dbReference>
<accession>A0AAE1CJ11</accession>
<proteinExistence type="predicted"/>
<evidence type="ECO:0000313" key="1">
    <source>
        <dbReference type="EMBL" id="KAK3698258.1"/>
    </source>
</evidence>